<dbReference type="OrthoDB" id="3267800at2759"/>
<evidence type="ECO:0000256" key="1">
    <source>
        <dbReference type="SAM" id="Coils"/>
    </source>
</evidence>
<dbReference type="EMBL" id="KN831944">
    <property type="protein sequence ID" value="KIO15222.1"/>
    <property type="molecule type" value="Genomic_DNA"/>
</dbReference>
<protein>
    <submittedName>
        <fullName evidence="3">Uncharacterized protein</fullName>
    </submittedName>
</protein>
<evidence type="ECO:0000313" key="3">
    <source>
        <dbReference type="EMBL" id="KIO15222.1"/>
    </source>
</evidence>
<accession>A0A0C3L0B4</accession>
<reference evidence="4" key="2">
    <citation type="submission" date="2015-01" db="EMBL/GenBank/DDBJ databases">
        <title>Evolutionary Origins and Diversification of the Mycorrhizal Mutualists.</title>
        <authorList>
            <consortium name="DOE Joint Genome Institute"/>
            <consortium name="Mycorrhizal Genomics Consortium"/>
            <person name="Kohler A."/>
            <person name="Kuo A."/>
            <person name="Nagy L.G."/>
            <person name="Floudas D."/>
            <person name="Copeland A."/>
            <person name="Barry K.W."/>
            <person name="Cichocki N."/>
            <person name="Veneault-Fourrey C."/>
            <person name="LaButti K."/>
            <person name="Lindquist E.A."/>
            <person name="Lipzen A."/>
            <person name="Lundell T."/>
            <person name="Morin E."/>
            <person name="Murat C."/>
            <person name="Riley R."/>
            <person name="Ohm R."/>
            <person name="Sun H."/>
            <person name="Tunlid A."/>
            <person name="Henrissat B."/>
            <person name="Grigoriev I.V."/>
            <person name="Hibbett D.S."/>
            <person name="Martin F."/>
        </authorList>
    </citation>
    <scope>NUCLEOTIDE SEQUENCE [LARGE SCALE GENOMIC DNA]</scope>
    <source>
        <strain evidence="4">Marx 270</strain>
    </source>
</reference>
<sequence length="286" mass="31610">MVKVSDETRRVATKNHLEHMALPNRIVLVVPTEGATTVRTSSFHSLPEFTGGKDRDDKPLAKSKSSGHSGDGVGRKASVRTARTTATTTTAFINGSALAGPNAEPGVDESIYQRGASAERILSKKEKEKIYKEEKRESKRLSRLLKLEAVAERTALNTAICTLASLQEQHKAAIKREAKAEAAHAKAFAAVQKSESKYHEARAQAAEARARAEAHVLEERAKLEGKQAEVKAQEERVESERQIIGEVEQRLAECAREVERLRIIKATDERERRAKIMELNGKTPEE</sequence>
<dbReference type="Proteomes" id="UP000054217">
    <property type="component" value="Unassembled WGS sequence"/>
</dbReference>
<keyword evidence="1" id="KW-0175">Coiled coil</keyword>
<reference evidence="3 4" key="1">
    <citation type="submission" date="2014-04" db="EMBL/GenBank/DDBJ databases">
        <authorList>
            <consortium name="DOE Joint Genome Institute"/>
            <person name="Kuo A."/>
            <person name="Kohler A."/>
            <person name="Costa M.D."/>
            <person name="Nagy L.G."/>
            <person name="Floudas D."/>
            <person name="Copeland A."/>
            <person name="Barry K.W."/>
            <person name="Cichocki N."/>
            <person name="Veneault-Fourrey C."/>
            <person name="LaButti K."/>
            <person name="Lindquist E.A."/>
            <person name="Lipzen A."/>
            <person name="Lundell T."/>
            <person name="Morin E."/>
            <person name="Murat C."/>
            <person name="Sun H."/>
            <person name="Tunlid A."/>
            <person name="Henrissat B."/>
            <person name="Grigoriev I.V."/>
            <person name="Hibbett D.S."/>
            <person name="Martin F."/>
            <person name="Nordberg H.P."/>
            <person name="Cantor M.N."/>
            <person name="Hua S.X."/>
        </authorList>
    </citation>
    <scope>NUCLEOTIDE SEQUENCE [LARGE SCALE GENOMIC DNA]</scope>
    <source>
        <strain evidence="3 4">Marx 270</strain>
    </source>
</reference>
<feature type="coiled-coil region" evidence="1">
    <location>
        <begin position="124"/>
        <end position="264"/>
    </location>
</feature>
<proteinExistence type="predicted"/>
<dbReference type="AlphaFoldDB" id="A0A0C3L0B4"/>
<evidence type="ECO:0000313" key="4">
    <source>
        <dbReference type="Proteomes" id="UP000054217"/>
    </source>
</evidence>
<dbReference type="HOGENOM" id="CLU_973573_0_0_1"/>
<evidence type="ECO:0000256" key="2">
    <source>
        <dbReference type="SAM" id="MobiDB-lite"/>
    </source>
</evidence>
<feature type="region of interest" description="Disordered" evidence="2">
    <location>
        <begin position="41"/>
        <end position="85"/>
    </location>
</feature>
<keyword evidence="4" id="KW-1185">Reference proteome</keyword>
<organism evidence="3 4">
    <name type="scientific">Pisolithus tinctorius Marx 270</name>
    <dbReference type="NCBI Taxonomy" id="870435"/>
    <lineage>
        <taxon>Eukaryota</taxon>
        <taxon>Fungi</taxon>
        <taxon>Dikarya</taxon>
        <taxon>Basidiomycota</taxon>
        <taxon>Agaricomycotina</taxon>
        <taxon>Agaricomycetes</taxon>
        <taxon>Agaricomycetidae</taxon>
        <taxon>Boletales</taxon>
        <taxon>Sclerodermatineae</taxon>
        <taxon>Pisolithaceae</taxon>
        <taxon>Pisolithus</taxon>
    </lineage>
</organism>
<feature type="compositionally biased region" description="Basic and acidic residues" evidence="2">
    <location>
        <begin position="51"/>
        <end position="60"/>
    </location>
</feature>
<name>A0A0C3L0B4_PISTI</name>
<dbReference type="InParanoid" id="A0A0C3L0B4"/>
<gene>
    <name evidence="3" type="ORF">M404DRAFT_209776</name>
</gene>